<dbReference type="RefSeq" id="WP_323187537.1">
    <property type="nucleotide sequence ID" value="NZ_BAAATO010000016.1"/>
</dbReference>
<dbReference type="InterPro" id="IPR003776">
    <property type="entry name" value="YcaO-like_dom"/>
</dbReference>
<dbReference type="Gene3D" id="3.30.160.660">
    <property type="match status" value="1"/>
</dbReference>
<dbReference type="Pfam" id="PF02624">
    <property type="entry name" value="YcaO"/>
    <property type="match status" value="1"/>
</dbReference>
<dbReference type="InterPro" id="IPR022291">
    <property type="entry name" value="Bacteriocin_synth_cyclodeHase"/>
</dbReference>
<sequence length="761" mass="83401">MERPRLKAHFISEVVDGSKVFLLAEGKDFLVQGAAAAAVLPHLDGRKTVAEIVVALSGQLAITETLTALRRYEAAGHLAEGRPEMSDEALAFWDAQGVDPHQVVAATAATELTLVAGPGLDHRPVLGALESNGLRVRVVGFDEAIGSADAGDGLTVVLVDDYLDPELDRLNTAYLAAGRSWLPAKPAGVVPWVGPFLRPGETGCWTCLAQRLGGNRQVERYLSGKRGDHTPRHPSHAALPASSTLIAGLLAVEAARIVVTGTSESLTGVMRTMDLITLESAEHTLVRQPQCASCGDPTLVSERSPKVSLTASPARHTTDGGYRIQPPQLTYDRLKRHISPYLGAITKLGAHEETGNGVTYSFTAGHNFAMVNDNMDLLRRNMRGQSGGKGRSEIQAKVSAMCEAIERYSAVWRGGEPVTRAAYDDLDPDVAVHMDELLGFSEAQVAGRERWNADPTHRLHLVPDPFRTDLPIDWSTGWSLTRETERMIPSGYAWYGHPDLSEHFYCVGDSNGGASGNTLEEAILQGFCEVVERDSVALWWYNRLRVPAFDLDSLEDPYVDTMRAFYASMDRDVWVLDITSDLGIPTFAAVSGRRHDVEDVMVGFGSHPDARIAAIRALTEVNQFLPYVDRRDADGNTVYRSDDPETLAWCKKVKLADEPWLTPDPDQKPTTVGDFAPLAGHDLADHIKDCVSRAEAAGIEVIVLDQTRPDLDLCVVKVIAPGMRHFWRRLGPGRLYEVPTRTGRLEQPRTEDEMNPWNVFF</sequence>
<dbReference type="NCBIfam" id="TIGR00702">
    <property type="entry name" value="YcaO-type kinase domain"/>
    <property type="match status" value="1"/>
</dbReference>
<protein>
    <recommendedName>
        <fullName evidence="1">YcaO domain-containing protein</fullName>
    </recommendedName>
</protein>
<dbReference type="EMBL" id="BNED01000005">
    <property type="protein sequence ID" value="GHI78692.1"/>
    <property type="molecule type" value="Genomic_DNA"/>
</dbReference>
<evidence type="ECO:0000313" key="2">
    <source>
        <dbReference type="EMBL" id="GHI78692.1"/>
    </source>
</evidence>
<feature type="domain" description="YcaO" evidence="1">
    <location>
        <begin position="388"/>
        <end position="761"/>
    </location>
</feature>
<dbReference type="Pfam" id="PF21084">
    <property type="entry name" value="WHD_DUF4423_like"/>
    <property type="match status" value="1"/>
</dbReference>
<evidence type="ECO:0000259" key="1">
    <source>
        <dbReference type="PROSITE" id="PS51664"/>
    </source>
</evidence>
<proteinExistence type="predicted"/>
<dbReference type="InterPro" id="IPR027624">
    <property type="entry name" value="TOMM_cyclo_SagD"/>
</dbReference>
<dbReference type="Gene3D" id="3.90.930.60">
    <property type="match status" value="1"/>
</dbReference>
<organism evidence="2 3">
    <name type="scientific">Streptomyces spororaveus</name>
    <dbReference type="NCBI Taxonomy" id="284039"/>
    <lineage>
        <taxon>Bacteria</taxon>
        <taxon>Bacillati</taxon>
        <taxon>Actinomycetota</taxon>
        <taxon>Actinomycetes</taxon>
        <taxon>Kitasatosporales</taxon>
        <taxon>Streptomycetaceae</taxon>
        <taxon>Streptomyces</taxon>
    </lineage>
</organism>
<gene>
    <name evidence="2" type="ORF">Sspor_42530</name>
</gene>
<reference evidence="3" key="1">
    <citation type="submission" date="2023-07" db="EMBL/GenBank/DDBJ databases">
        <title>Whole genome shotgun sequence of Streptomyces spororaveus NBRC 15456.</title>
        <authorList>
            <person name="Komaki H."/>
            <person name="Tamura T."/>
        </authorList>
    </citation>
    <scope>NUCLEOTIDE SEQUENCE [LARGE SCALE GENOMIC DNA]</scope>
    <source>
        <strain evidence="3">NBRC 15456</strain>
    </source>
</reference>
<dbReference type="PANTHER" id="PTHR37809">
    <property type="entry name" value="RIBOSOMAL PROTEIN S12 METHYLTHIOTRANSFERASE ACCESSORY FACTOR YCAO"/>
    <property type="match status" value="1"/>
</dbReference>
<dbReference type="PANTHER" id="PTHR37809:SF1">
    <property type="entry name" value="RIBOSOMAL PROTEIN S12 METHYLTHIOTRANSFERASE ACCESSORY FACTOR YCAO"/>
    <property type="match status" value="1"/>
</dbReference>
<accession>A0ABQ3TF87</accession>
<dbReference type="InterPro" id="IPR049274">
    <property type="entry name" value="LynD/TruD_wHTH-like"/>
</dbReference>
<name>A0ABQ3TF87_9ACTN</name>
<dbReference type="Proteomes" id="UP000608522">
    <property type="component" value="Unassembled WGS sequence"/>
</dbReference>
<dbReference type="NCBIfam" id="TIGR03604">
    <property type="entry name" value="TOMM_cyclo_SagD"/>
    <property type="match status" value="1"/>
</dbReference>
<evidence type="ECO:0000313" key="3">
    <source>
        <dbReference type="Proteomes" id="UP000608522"/>
    </source>
</evidence>
<comment type="caution">
    <text evidence="2">The sequence shown here is derived from an EMBL/GenBank/DDBJ whole genome shotgun (WGS) entry which is preliminary data.</text>
</comment>
<dbReference type="Gene3D" id="3.40.50.720">
    <property type="entry name" value="NAD(P)-binding Rossmann-like Domain"/>
    <property type="match status" value="1"/>
</dbReference>
<dbReference type="Gene3D" id="3.30.1330.230">
    <property type="match status" value="1"/>
</dbReference>
<dbReference type="Gene3D" id="3.30.40.250">
    <property type="match status" value="1"/>
</dbReference>
<keyword evidence="3" id="KW-1185">Reference proteome</keyword>
<dbReference type="NCBIfam" id="TIGR03882">
    <property type="entry name" value="cyclo_dehyd_2"/>
    <property type="match status" value="1"/>
</dbReference>
<dbReference type="PROSITE" id="PS51664">
    <property type="entry name" value="YCAO"/>
    <property type="match status" value="1"/>
</dbReference>